<organism evidence="1">
    <name type="scientific">marine sediment metagenome</name>
    <dbReference type="NCBI Taxonomy" id="412755"/>
    <lineage>
        <taxon>unclassified sequences</taxon>
        <taxon>metagenomes</taxon>
        <taxon>ecological metagenomes</taxon>
    </lineage>
</organism>
<evidence type="ECO:0000313" key="1">
    <source>
        <dbReference type="EMBL" id="GAG26133.1"/>
    </source>
</evidence>
<feature type="non-terminal residue" evidence="1">
    <location>
        <position position="1"/>
    </location>
</feature>
<dbReference type="AlphaFoldDB" id="X0WNQ1"/>
<reference evidence="1" key="1">
    <citation type="journal article" date="2014" name="Front. Microbiol.">
        <title>High frequency of phylogenetically diverse reductive dehalogenase-homologous genes in deep subseafloor sedimentary metagenomes.</title>
        <authorList>
            <person name="Kawai M."/>
            <person name="Futagami T."/>
            <person name="Toyoda A."/>
            <person name="Takaki Y."/>
            <person name="Nishi S."/>
            <person name="Hori S."/>
            <person name="Arai W."/>
            <person name="Tsubouchi T."/>
            <person name="Morono Y."/>
            <person name="Uchiyama I."/>
            <person name="Ito T."/>
            <person name="Fujiyama A."/>
            <person name="Inagaki F."/>
            <person name="Takami H."/>
        </authorList>
    </citation>
    <scope>NUCLEOTIDE SEQUENCE</scope>
    <source>
        <strain evidence="1">Expedition CK06-06</strain>
    </source>
</reference>
<accession>X0WNQ1</accession>
<name>X0WNQ1_9ZZZZ</name>
<proteinExistence type="predicted"/>
<sequence>TSFGIMSAFVKDVTRSGFDYEKVADEWSEKSAMDIVALGLDRGAVLSYLPGVLGTLDNQLNGALGESIGMTPRTKGYRPRLGLDETVPGFGYAGNVVDAATQAVRGALPNEINGVKIGKEYTAKDLNKVRRVLPIQNTFYLAWLFNFAEEAIVERADLPEKAGQKQARIKL</sequence>
<comment type="caution">
    <text evidence="1">The sequence shown here is derived from an EMBL/GenBank/DDBJ whole genome shotgun (WGS) entry which is preliminary data.</text>
</comment>
<dbReference type="EMBL" id="BARS01032156">
    <property type="protein sequence ID" value="GAG26133.1"/>
    <property type="molecule type" value="Genomic_DNA"/>
</dbReference>
<gene>
    <name evidence="1" type="ORF">S01H1_49942</name>
</gene>
<protein>
    <submittedName>
        <fullName evidence="1">Uncharacterized protein</fullName>
    </submittedName>
</protein>